<dbReference type="Proteomes" id="UP000644507">
    <property type="component" value="Unassembled WGS sequence"/>
</dbReference>
<evidence type="ECO:0000313" key="2">
    <source>
        <dbReference type="Proteomes" id="UP000644507"/>
    </source>
</evidence>
<name>A0A918TFT8_9BACT</name>
<comment type="caution">
    <text evidence="1">The sequence shown here is derived from an EMBL/GenBank/DDBJ whole genome shotgun (WGS) entry which is preliminary data.</text>
</comment>
<sequence length="53" mass="5760">MVVFASPDPVKVIVSPAGKAIGVALSILVPKTWGKQSKAPLREATFRRDRIRT</sequence>
<dbReference type="EMBL" id="BMXI01000002">
    <property type="protein sequence ID" value="GHC44485.1"/>
    <property type="molecule type" value="Genomic_DNA"/>
</dbReference>
<proteinExistence type="predicted"/>
<organism evidence="1 2">
    <name type="scientific">Roseibacillus persicicus</name>
    <dbReference type="NCBI Taxonomy" id="454148"/>
    <lineage>
        <taxon>Bacteria</taxon>
        <taxon>Pseudomonadati</taxon>
        <taxon>Verrucomicrobiota</taxon>
        <taxon>Verrucomicrobiia</taxon>
        <taxon>Verrucomicrobiales</taxon>
        <taxon>Verrucomicrobiaceae</taxon>
        <taxon>Roseibacillus</taxon>
    </lineage>
</organism>
<accession>A0A918TFT8</accession>
<protein>
    <submittedName>
        <fullName evidence="1">Uncharacterized protein</fullName>
    </submittedName>
</protein>
<dbReference type="AlphaFoldDB" id="A0A918TFT8"/>
<reference evidence="1" key="2">
    <citation type="submission" date="2020-09" db="EMBL/GenBank/DDBJ databases">
        <authorList>
            <person name="Sun Q."/>
            <person name="Kim S."/>
        </authorList>
    </citation>
    <scope>NUCLEOTIDE SEQUENCE</scope>
    <source>
        <strain evidence="1">KCTC 12988</strain>
    </source>
</reference>
<reference evidence="1" key="1">
    <citation type="journal article" date="2014" name="Int. J. Syst. Evol. Microbiol.">
        <title>Complete genome sequence of Corynebacterium casei LMG S-19264T (=DSM 44701T), isolated from a smear-ripened cheese.</title>
        <authorList>
            <consortium name="US DOE Joint Genome Institute (JGI-PGF)"/>
            <person name="Walter F."/>
            <person name="Albersmeier A."/>
            <person name="Kalinowski J."/>
            <person name="Ruckert C."/>
        </authorList>
    </citation>
    <scope>NUCLEOTIDE SEQUENCE</scope>
    <source>
        <strain evidence="1">KCTC 12988</strain>
    </source>
</reference>
<gene>
    <name evidence="1" type="ORF">GCM10007100_07240</name>
</gene>
<keyword evidence="2" id="KW-1185">Reference proteome</keyword>
<evidence type="ECO:0000313" key="1">
    <source>
        <dbReference type="EMBL" id="GHC44485.1"/>
    </source>
</evidence>